<gene>
    <name evidence="1" type="ORF">LCGC14_1473060</name>
</gene>
<comment type="caution">
    <text evidence="1">The sequence shown here is derived from an EMBL/GenBank/DDBJ whole genome shotgun (WGS) entry which is preliminary data.</text>
</comment>
<organism evidence="1">
    <name type="scientific">marine sediment metagenome</name>
    <dbReference type="NCBI Taxonomy" id="412755"/>
    <lineage>
        <taxon>unclassified sequences</taxon>
        <taxon>metagenomes</taxon>
        <taxon>ecological metagenomes</taxon>
    </lineage>
</organism>
<reference evidence="1" key="1">
    <citation type="journal article" date="2015" name="Nature">
        <title>Complex archaea that bridge the gap between prokaryotes and eukaryotes.</title>
        <authorList>
            <person name="Spang A."/>
            <person name="Saw J.H."/>
            <person name="Jorgensen S.L."/>
            <person name="Zaremba-Niedzwiedzka K."/>
            <person name="Martijn J."/>
            <person name="Lind A.E."/>
            <person name="van Eijk R."/>
            <person name="Schleper C."/>
            <person name="Guy L."/>
            <person name="Ettema T.J."/>
        </authorList>
    </citation>
    <scope>NUCLEOTIDE SEQUENCE</scope>
</reference>
<dbReference type="AlphaFoldDB" id="A0A0F9LS87"/>
<proteinExistence type="predicted"/>
<dbReference type="EMBL" id="LAZR01010382">
    <property type="protein sequence ID" value="KKM67240.1"/>
    <property type="molecule type" value="Genomic_DNA"/>
</dbReference>
<accession>A0A0F9LS87</accession>
<evidence type="ECO:0000313" key="1">
    <source>
        <dbReference type="EMBL" id="KKM67240.1"/>
    </source>
</evidence>
<name>A0A0F9LS87_9ZZZZ</name>
<sequence>MRILSFSKRWQKLSNPTFTTFRFPRKDKDWFVGEVVQVWLKTRSPEREYICEAVIVAKNYLPLYFITNAEAREDGFANKRDMFMWVLKAHGGKRAVAENFMMNKLTLRHH</sequence>
<protein>
    <submittedName>
        <fullName evidence="1">Uncharacterized protein</fullName>
    </submittedName>
</protein>